<keyword evidence="2" id="KW-0472">Membrane</keyword>
<dbReference type="EMBL" id="CAJFCV020000001">
    <property type="protein sequence ID" value="CAG9082332.1"/>
    <property type="molecule type" value="Genomic_DNA"/>
</dbReference>
<dbReference type="Proteomes" id="UP000582659">
    <property type="component" value="Unassembled WGS sequence"/>
</dbReference>
<evidence type="ECO:0000313" key="6">
    <source>
        <dbReference type="Proteomes" id="UP000659654"/>
    </source>
</evidence>
<reference evidence="7" key="1">
    <citation type="submission" date="2016-11" db="UniProtKB">
        <authorList>
            <consortium name="WormBaseParasite"/>
        </authorList>
    </citation>
    <scope>IDENTIFICATION</scope>
</reference>
<dbReference type="EMBL" id="CAJFDI010000001">
    <property type="protein sequence ID" value="CAD5208647.1"/>
    <property type="molecule type" value="Genomic_DNA"/>
</dbReference>
<feature type="transmembrane region" description="Helical" evidence="2">
    <location>
        <begin position="212"/>
        <end position="233"/>
    </location>
</feature>
<feature type="compositionally biased region" description="Basic and acidic residues" evidence="1">
    <location>
        <begin position="268"/>
        <end position="290"/>
    </location>
</feature>
<feature type="region of interest" description="Disordered" evidence="1">
    <location>
        <begin position="244"/>
        <end position="323"/>
    </location>
</feature>
<evidence type="ECO:0000256" key="1">
    <source>
        <dbReference type="SAM" id="MobiDB-lite"/>
    </source>
</evidence>
<keyword evidence="3" id="KW-0732">Signal</keyword>
<feature type="compositionally biased region" description="Polar residues" evidence="1">
    <location>
        <begin position="300"/>
        <end position="323"/>
    </location>
</feature>
<dbReference type="Proteomes" id="UP000659654">
    <property type="component" value="Unassembled WGS sequence"/>
</dbReference>
<keyword evidence="2" id="KW-1133">Transmembrane helix</keyword>
<protein>
    <submittedName>
        <fullName evidence="4">(pine wood nematode) hypothetical protein</fullName>
    </submittedName>
</protein>
<evidence type="ECO:0000256" key="3">
    <source>
        <dbReference type="SAM" id="SignalP"/>
    </source>
</evidence>
<feature type="signal peptide" evidence="3">
    <location>
        <begin position="1"/>
        <end position="17"/>
    </location>
</feature>
<gene>
    <name evidence="4" type="ORF">BXYJ_LOCUS883</name>
</gene>
<dbReference type="WBParaSite" id="BXY_0846600.1">
    <property type="protein sequence ID" value="BXY_0846600.1"/>
    <property type="gene ID" value="BXY_0846600"/>
</dbReference>
<evidence type="ECO:0000313" key="4">
    <source>
        <dbReference type="EMBL" id="CAD5208647.1"/>
    </source>
</evidence>
<feature type="compositionally biased region" description="Basic and acidic residues" evidence="1">
    <location>
        <begin position="244"/>
        <end position="259"/>
    </location>
</feature>
<keyword evidence="6" id="KW-1185">Reference proteome</keyword>
<evidence type="ECO:0000313" key="5">
    <source>
        <dbReference type="Proteomes" id="UP000095284"/>
    </source>
</evidence>
<dbReference type="AlphaFoldDB" id="A0A1I7S630"/>
<evidence type="ECO:0000313" key="7">
    <source>
        <dbReference type="WBParaSite" id="BXY_0846600.1"/>
    </source>
</evidence>
<reference evidence="4" key="2">
    <citation type="submission" date="2020-09" db="EMBL/GenBank/DDBJ databases">
        <authorList>
            <person name="Kikuchi T."/>
        </authorList>
    </citation>
    <scope>NUCLEOTIDE SEQUENCE</scope>
    <source>
        <strain evidence="4">Ka4C1</strain>
    </source>
</reference>
<sequence length="323" mass="36988">MLLKIVTALLALDIVSSSPDNETKLCPDFDSFDRPIRITSETCKDMSSYGFALPPVFNIYKSPQIDFTFQVGKINDSSTNDTCLLDFSLTINTCTIYVTQFKQNVPFYVNHDIFLKAKRKNDQLQLLAYDHGESEILVNSTRCTDNWSTQKYFSLTLESNVTKNESNCIFTTIAEEFALLYDKKQHHKTVEVKPDGSLKSLIKMVECKEYCFLILMGHLIFLILSFGIFFYALSKVLRWKRDSQSSDYPDKEKKQSKKEGNKKKRKESQKESKRQSKGESQRTAKKESKKQSKKSPKRSTAPTQTNNLTASPVSSSTVLESRF</sequence>
<name>A0A1I7S630_BURXY</name>
<organism evidence="5 7">
    <name type="scientific">Bursaphelenchus xylophilus</name>
    <name type="common">Pinewood nematode worm</name>
    <name type="synonym">Aphelenchoides xylophilus</name>
    <dbReference type="NCBI Taxonomy" id="6326"/>
    <lineage>
        <taxon>Eukaryota</taxon>
        <taxon>Metazoa</taxon>
        <taxon>Ecdysozoa</taxon>
        <taxon>Nematoda</taxon>
        <taxon>Chromadorea</taxon>
        <taxon>Rhabditida</taxon>
        <taxon>Tylenchina</taxon>
        <taxon>Tylenchomorpha</taxon>
        <taxon>Aphelenchoidea</taxon>
        <taxon>Aphelenchoididae</taxon>
        <taxon>Bursaphelenchus</taxon>
    </lineage>
</organism>
<accession>A0A1I7S630</accession>
<dbReference type="OrthoDB" id="10627171at2759"/>
<dbReference type="Proteomes" id="UP000095284">
    <property type="component" value="Unplaced"/>
</dbReference>
<evidence type="ECO:0000256" key="2">
    <source>
        <dbReference type="SAM" id="Phobius"/>
    </source>
</evidence>
<proteinExistence type="predicted"/>
<keyword evidence="2" id="KW-0812">Transmembrane</keyword>
<feature type="chain" id="PRO_5035359803" evidence="3">
    <location>
        <begin position="18"/>
        <end position="323"/>
    </location>
</feature>